<keyword evidence="5" id="KW-1185">Reference proteome</keyword>
<sequence>MPTVSGAAPHELAPYIDQIQAAAAAKAPIAIRGGATKDALGGPIEGAPLDMRNFAGVISYEPSELVVTVRAGTLLAELEALLAQHGQCLAFEPPRLDAVSDEAALQGTVGGMVAAGLSGPSRASVGSVRDYVLGAAMLNGRGEHLVFGGQVMKNVAGYDVSRVLAGSMGVLGVITELSLKVLPVAPAEATLAFACTQTEALRRLNQWGGLPLPLNASCWGEQDGQGWLLLRLRGAVAAVDAACRQLGGVRAEAEQAQASWTALRDMQLPFFRLSQEQELWRASVPQTAPALAFDAAAPLVEWHGAQRWYVLQRGQGHRLQGLARAVGGNATRFAQSADAPAQDSPSLDLDAVSAPVRRIHESLKRTFDPQGIFNRGRLLGGL</sequence>
<dbReference type="PANTHER" id="PTHR11748:SF103">
    <property type="entry name" value="GLYCOLATE OXIDASE SUBUNIT GLCE"/>
    <property type="match status" value="1"/>
</dbReference>
<organism evidence="4 5">
    <name type="scientific">Variovorax dokdonensis</name>
    <dbReference type="NCBI Taxonomy" id="344883"/>
    <lineage>
        <taxon>Bacteria</taxon>
        <taxon>Pseudomonadati</taxon>
        <taxon>Pseudomonadota</taxon>
        <taxon>Betaproteobacteria</taxon>
        <taxon>Burkholderiales</taxon>
        <taxon>Comamonadaceae</taxon>
        <taxon>Variovorax</taxon>
    </lineage>
</organism>
<dbReference type="InterPro" id="IPR006094">
    <property type="entry name" value="Oxid_FAD_bind_N"/>
</dbReference>
<dbReference type="SUPFAM" id="SSF56176">
    <property type="entry name" value="FAD-binding/transporter-associated domain-like"/>
    <property type="match status" value="1"/>
</dbReference>
<feature type="domain" description="FAD-binding PCMH-type" evidence="3">
    <location>
        <begin position="1"/>
        <end position="184"/>
    </location>
</feature>
<comment type="caution">
    <text evidence="4">The sequence shown here is derived from an EMBL/GenBank/DDBJ whole genome shotgun (WGS) entry which is preliminary data.</text>
</comment>
<protein>
    <submittedName>
        <fullName evidence="4">Glycolate oxidase subunit GlcE</fullName>
        <ecNumber evidence="4">1.1.99.14</ecNumber>
    </submittedName>
</protein>
<dbReference type="Proteomes" id="UP001174908">
    <property type="component" value="Unassembled WGS sequence"/>
</dbReference>
<evidence type="ECO:0000259" key="3">
    <source>
        <dbReference type="PROSITE" id="PS51387"/>
    </source>
</evidence>
<dbReference type="PANTHER" id="PTHR11748">
    <property type="entry name" value="D-LACTATE DEHYDROGENASE"/>
    <property type="match status" value="1"/>
</dbReference>
<dbReference type="GO" id="GO:0019154">
    <property type="term" value="F:glycolate dehydrogenase activity"/>
    <property type="evidence" value="ECO:0007669"/>
    <property type="project" value="UniProtKB-EC"/>
</dbReference>
<dbReference type="InterPro" id="IPR016169">
    <property type="entry name" value="FAD-bd_PCMH_sub2"/>
</dbReference>
<dbReference type="PROSITE" id="PS51387">
    <property type="entry name" value="FAD_PCMH"/>
    <property type="match status" value="1"/>
</dbReference>
<reference evidence="4" key="1">
    <citation type="submission" date="2023-06" db="EMBL/GenBank/DDBJ databases">
        <authorList>
            <person name="Jiang Y."/>
            <person name="Liu Q."/>
        </authorList>
    </citation>
    <scope>NUCLEOTIDE SEQUENCE</scope>
    <source>
        <strain evidence="4">CGMCC 1.12089</strain>
    </source>
</reference>
<evidence type="ECO:0000313" key="5">
    <source>
        <dbReference type="Proteomes" id="UP001174908"/>
    </source>
</evidence>
<keyword evidence="1" id="KW-0285">Flavoprotein</keyword>
<gene>
    <name evidence="4" type="primary">glcE</name>
    <name evidence="4" type="ORF">QTH91_19175</name>
</gene>
<dbReference type="InterPro" id="IPR016166">
    <property type="entry name" value="FAD-bd_PCMH"/>
</dbReference>
<keyword evidence="2" id="KW-0274">FAD</keyword>
<evidence type="ECO:0000313" key="4">
    <source>
        <dbReference type="EMBL" id="MDM0046620.1"/>
    </source>
</evidence>
<dbReference type="EC" id="1.1.99.14" evidence="4"/>
<dbReference type="InterPro" id="IPR016164">
    <property type="entry name" value="FAD-linked_Oxase-like_C"/>
</dbReference>
<dbReference type="RefSeq" id="WP_286661739.1">
    <property type="nucleotide sequence ID" value="NZ_JASZYV010000004.1"/>
</dbReference>
<dbReference type="Gene3D" id="3.30.465.10">
    <property type="match status" value="1"/>
</dbReference>
<dbReference type="EMBL" id="JASZYV010000004">
    <property type="protein sequence ID" value="MDM0046620.1"/>
    <property type="molecule type" value="Genomic_DNA"/>
</dbReference>
<accession>A0ABT7NF91</accession>
<evidence type="ECO:0000256" key="1">
    <source>
        <dbReference type="ARBA" id="ARBA00022630"/>
    </source>
</evidence>
<evidence type="ECO:0000256" key="2">
    <source>
        <dbReference type="ARBA" id="ARBA00022827"/>
    </source>
</evidence>
<name>A0ABT7NF91_9BURK</name>
<dbReference type="SUPFAM" id="SSF55103">
    <property type="entry name" value="FAD-linked oxidases, C-terminal domain"/>
    <property type="match status" value="1"/>
</dbReference>
<proteinExistence type="predicted"/>
<dbReference type="InterPro" id="IPR036318">
    <property type="entry name" value="FAD-bd_PCMH-like_sf"/>
</dbReference>
<dbReference type="NCBIfam" id="NF008439">
    <property type="entry name" value="PRK11282.1"/>
    <property type="match status" value="1"/>
</dbReference>
<keyword evidence="4" id="KW-0560">Oxidoreductase</keyword>
<dbReference type="Pfam" id="PF01565">
    <property type="entry name" value="FAD_binding_4"/>
    <property type="match status" value="1"/>
</dbReference>